<comment type="caution">
    <text evidence="1">The sequence shown here is derived from an EMBL/GenBank/DDBJ whole genome shotgun (WGS) entry which is preliminary data.</text>
</comment>
<protein>
    <submittedName>
        <fullName evidence="1">Uncharacterized protein</fullName>
    </submittedName>
</protein>
<dbReference type="EMBL" id="JAJSOF020000031">
    <property type="protein sequence ID" value="KAJ4431691.1"/>
    <property type="molecule type" value="Genomic_DNA"/>
</dbReference>
<reference evidence="1 2" key="1">
    <citation type="journal article" date="2022" name="Allergy">
        <title>Genome assembly and annotation of Periplaneta americana reveal a comprehensive cockroach allergen profile.</title>
        <authorList>
            <person name="Wang L."/>
            <person name="Xiong Q."/>
            <person name="Saelim N."/>
            <person name="Wang L."/>
            <person name="Nong W."/>
            <person name="Wan A.T."/>
            <person name="Shi M."/>
            <person name="Liu X."/>
            <person name="Cao Q."/>
            <person name="Hui J.H.L."/>
            <person name="Sookrung N."/>
            <person name="Leung T.F."/>
            <person name="Tungtrongchitr A."/>
            <person name="Tsui S.K.W."/>
        </authorList>
    </citation>
    <scope>NUCLEOTIDE SEQUENCE [LARGE SCALE GENOMIC DNA]</scope>
    <source>
        <strain evidence="1">PWHHKU_190912</strain>
    </source>
</reference>
<evidence type="ECO:0000313" key="1">
    <source>
        <dbReference type="EMBL" id="KAJ4431691.1"/>
    </source>
</evidence>
<name>A0ABQ8SDD1_PERAM</name>
<keyword evidence="2" id="KW-1185">Reference proteome</keyword>
<organism evidence="1 2">
    <name type="scientific">Periplaneta americana</name>
    <name type="common">American cockroach</name>
    <name type="synonym">Blatta americana</name>
    <dbReference type="NCBI Taxonomy" id="6978"/>
    <lineage>
        <taxon>Eukaryota</taxon>
        <taxon>Metazoa</taxon>
        <taxon>Ecdysozoa</taxon>
        <taxon>Arthropoda</taxon>
        <taxon>Hexapoda</taxon>
        <taxon>Insecta</taxon>
        <taxon>Pterygota</taxon>
        <taxon>Neoptera</taxon>
        <taxon>Polyneoptera</taxon>
        <taxon>Dictyoptera</taxon>
        <taxon>Blattodea</taxon>
        <taxon>Blattoidea</taxon>
        <taxon>Blattidae</taxon>
        <taxon>Blattinae</taxon>
        <taxon>Periplaneta</taxon>
    </lineage>
</organism>
<accession>A0ABQ8SDD1</accession>
<gene>
    <name evidence="1" type="ORF">ANN_20293</name>
</gene>
<dbReference type="Proteomes" id="UP001148838">
    <property type="component" value="Unassembled WGS sequence"/>
</dbReference>
<proteinExistence type="predicted"/>
<evidence type="ECO:0000313" key="2">
    <source>
        <dbReference type="Proteomes" id="UP001148838"/>
    </source>
</evidence>
<sequence>MRPGNYFRGAGTQNSIPVVFLDSLHRVSHSNTQASSFVHQFAFMLFPLTLSELRYFCDRTGQSRKHCFNINMAVSRYSLEICRGISTTIVCHGKRNFRKFPLYNKRGTKLFKKEQSENPDPDLFHGMYCDRLGLSKLQRRNVREKDLTASLTVPYPNSILFPSFNRLYELHYIPFLILSLLMQKDSGKRICVIATTSEIERMLLN</sequence>